<evidence type="ECO:0000313" key="3">
    <source>
        <dbReference type="EMBL" id="RKR00352.1"/>
    </source>
</evidence>
<keyword evidence="2" id="KW-0802">TPR repeat</keyword>
<dbReference type="Pfam" id="PF14559">
    <property type="entry name" value="TPR_19"/>
    <property type="match status" value="1"/>
</dbReference>
<evidence type="ECO:0000256" key="1">
    <source>
        <dbReference type="ARBA" id="ARBA00022679"/>
    </source>
</evidence>
<dbReference type="RefSeq" id="WP_121210666.1">
    <property type="nucleotide sequence ID" value="NZ_RBIM01000003.1"/>
</dbReference>
<name>A0A495DDH3_9PROT</name>
<dbReference type="EMBL" id="RBIM01000003">
    <property type="protein sequence ID" value="RKR00352.1"/>
    <property type="molecule type" value="Genomic_DNA"/>
</dbReference>
<dbReference type="SUPFAM" id="SSF48452">
    <property type="entry name" value="TPR-like"/>
    <property type="match status" value="2"/>
</dbReference>
<dbReference type="InterPro" id="IPR019734">
    <property type="entry name" value="TPR_rpt"/>
</dbReference>
<dbReference type="GO" id="GO:0008476">
    <property type="term" value="F:protein-tyrosine sulfotransferase activity"/>
    <property type="evidence" value="ECO:0007669"/>
    <property type="project" value="InterPro"/>
</dbReference>
<sequence length="723" mass="78337">MSETVEAFIEAGNVALKAGDHDGAALAWCRALDLDPHLARAHNNLGAVTLMAGQPHLALPCFMNATALRRDQPGFWIGLARTLVELDEPARAAACLDAARQALPDDQALQAAARQFPADDAVRARYSGLADRGGATTAATRLAEIEGLPLGTDAAAALAAARDLVWALPDRPGLWVVLSRLAMACGDLQQAEFHARRAIMLAPADVAGWHALTTILQQSPVRRRDAERVLLRSLDLCGPQLRLAEMLCGQLMSDDRADDALAVLDGLPAERGGDPARWHLLAARLLDAAGRPEAGAALFRDALADGEAPHATLIAAAIFHEHDLEPGAWLELRQQAAALGADLDHPDLHHARARALLRTGQLDAAEEAVSLALDGDLSDEARRGASYIAGQIADRRGRHDQAWAHFETANRLLEVNWEASGVCDHTMPLARLASLDARLLAEIKSGNPLTRTPARPKGAEAGADLAFLVGFPRSGTTLLDSVLRAHSVVDVLEEKPVLIDALRAVIPGVSGDETNFTEAWLDAVEATDPAVLQAAYREQLASHVDDAAPGQVIIDKLPLNMNWAAVIHRIFPAAAFILARRHPLDVAVSNFAQDYAPNNAMLVMTRLERIAAFHAASFDHFERFVGWRRPRLAHVDYEALIDDPQAAIEPVMSMLGLSWEPQQARFFETAKARGRISTPSAHQVTQPLYTRSRERWRHYKKRLSGPACAPLRARARAWGMEVD</sequence>
<dbReference type="SMART" id="SM00028">
    <property type="entry name" value="TPR"/>
    <property type="match status" value="5"/>
</dbReference>
<comment type="caution">
    <text evidence="3">The sequence shown here is derived from an EMBL/GenBank/DDBJ whole genome shotgun (WGS) entry which is preliminary data.</text>
</comment>
<accession>A0A495DDH3</accession>
<dbReference type="Proteomes" id="UP000273675">
    <property type="component" value="Unassembled WGS sequence"/>
</dbReference>
<dbReference type="PROSITE" id="PS50005">
    <property type="entry name" value="TPR"/>
    <property type="match status" value="1"/>
</dbReference>
<dbReference type="InterPro" id="IPR011990">
    <property type="entry name" value="TPR-like_helical_dom_sf"/>
</dbReference>
<dbReference type="Pfam" id="PF13469">
    <property type="entry name" value="Sulfotransfer_3"/>
    <property type="match status" value="1"/>
</dbReference>
<dbReference type="PANTHER" id="PTHR12788:SF10">
    <property type="entry name" value="PROTEIN-TYROSINE SULFOTRANSFERASE"/>
    <property type="match status" value="1"/>
</dbReference>
<organism evidence="3 4">
    <name type="scientific">Maricaulis maris</name>
    <dbReference type="NCBI Taxonomy" id="74318"/>
    <lineage>
        <taxon>Bacteria</taxon>
        <taxon>Pseudomonadati</taxon>
        <taxon>Pseudomonadota</taxon>
        <taxon>Alphaproteobacteria</taxon>
        <taxon>Maricaulales</taxon>
        <taxon>Maricaulaceae</taxon>
        <taxon>Maricaulis</taxon>
    </lineage>
</organism>
<dbReference type="InterPro" id="IPR026634">
    <property type="entry name" value="TPST-like"/>
</dbReference>
<dbReference type="AlphaFoldDB" id="A0A495DDH3"/>
<feature type="repeat" description="TPR" evidence="2">
    <location>
        <begin position="5"/>
        <end position="38"/>
    </location>
</feature>
<reference evidence="3 4" key="1">
    <citation type="submission" date="2018-10" db="EMBL/GenBank/DDBJ databases">
        <title>Genomic Encyclopedia of Type Strains, Phase IV (KMG-IV): sequencing the most valuable type-strain genomes for metagenomic binning, comparative biology and taxonomic classification.</title>
        <authorList>
            <person name="Goeker M."/>
        </authorList>
    </citation>
    <scope>NUCLEOTIDE SEQUENCE [LARGE SCALE GENOMIC DNA]</scope>
    <source>
        <strain evidence="3 4">DSM 4734</strain>
    </source>
</reference>
<dbReference type="InterPro" id="IPR027417">
    <property type="entry name" value="P-loop_NTPase"/>
</dbReference>
<dbReference type="Gene3D" id="3.40.50.300">
    <property type="entry name" value="P-loop containing nucleotide triphosphate hydrolases"/>
    <property type="match status" value="1"/>
</dbReference>
<dbReference type="Gene3D" id="1.25.40.10">
    <property type="entry name" value="Tetratricopeptide repeat domain"/>
    <property type="match status" value="3"/>
</dbReference>
<dbReference type="SUPFAM" id="SSF52540">
    <property type="entry name" value="P-loop containing nucleoside triphosphate hydrolases"/>
    <property type="match status" value="1"/>
</dbReference>
<gene>
    <name evidence="3" type="ORF">C7435_1558</name>
</gene>
<proteinExistence type="predicted"/>
<evidence type="ECO:0000313" key="4">
    <source>
        <dbReference type="Proteomes" id="UP000273675"/>
    </source>
</evidence>
<keyword evidence="1" id="KW-0808">Transferase</keyword>
<dbReference type="OrthoDB" id="9800698at2"/>
<dbReference type="PANTHER" id="PTHR12788">
    <property type="entry name" value="PROTEIN-TYROSINE SULFOTRANSFERASE 2"/>
    <property type="match status" value="1"/>
</dbReference>
<protein>
    <submittedName>
        <fullName evidence="3">Flp pilus assembly protein TadD</fullName>
    </submittedName>
</protein>
<evidence type="ECO:0000256" key="2">
    <source>
        <dbReference type="PROSITE-ProRule" id="PRU00339"/>
    </source>
</evidence>